<keyword evidence="5" id="KW-0698">rRNA processing</keyword>
<evidence type="ECO:0000256" key="12">
    <source>
        <dbReference type="ARBA" id="ARBA00047283"/>
    </source>
</evidence>
<comment type="similarity">
    <text evidence="13">Belongs to the class I-like SAM-binding methyltransferase superfamily. RsmB/NOP family.</text>
</comment>
<evidence type="ECO:0000256" key="4">
    <source>
        <dbReference type="ARBA" id="ARBA00022490"/>
    </source>
</evidence>
<comment type="function">
    <text evidence="1">Specifically methylates the cytosine at position 967 (m5C967) of 16S rRNA.</text>
</comment>
<dbReference type="RefSeq" id="WP_088772430.1">
    <property type="nucleotide sequence ID" value="NZ_AP023082.1"/>
</dbReference>
<comment type="catalytic activity">
    <reaction evidence="12">
        <text>cytidine(967) in 16S rRNA + S-adenosyl-L-methionine = 5-methylcytidine(967) in 16S rRNA + S-adenosyl-L-homocysteine + H(+)</text>
        <dbReference type="Rhea" id="RHEA:42748"/>
        <dbReference type="Rhea" id="RHEA-COMP:10219"/>
        <dbReference type="Rhea" id="RHEA-COMP:10220"/>
        <dbReference type="ChEBI" id="CHEBI:15378"/>
        <dbReference type="ChEBI" id="CHEBI:57856"/>
        <dbReference type="ChEBI" id="CHEBI:59789"/>
        <dbReference type="ChEBI" id="CHEBI:74483"/>
        <dbReference type="ChEBI" id="CHEBI:82748"/>
        <dbReference type="EC" id="2.1.1.176"/>
    </reaction>
</comment>
<feature type="binding site" evidence="13">
    <location>
        <begin position="246"/>
        <end position="252"/>
    </location>
    <ligand>
        <name>S-adenosyl-L-methionine</name>
        <dbReference type="ChEBI" id="CHEBI:59789"/>
    </ligand>
</feature>
<dbReference type="Proteomes" id="UP000249910">
    <property type="component" value="Chromosome"/>
</dbReference>
<dbReference type="PANTHER" id="PTHR22807">
    <property type="entry name" value="NOP2 YEAST -RELATED NOL1/NOP2/FMU SUN DOMAIN-CONTAINING"/>
    <property type="match status" value="1"/>
</dbReference>
<dbReference type="InterPro" id="IPR023267">
    <property type="entry name" value="RCMT"/>
</dbReference>
<feature type="binding site" evidence="13">
    <location>
        <position position="269"/>
    </location>
    <ligand>
        <name>S-adenosyl-L-methionine</name>
        <dbReference type="ChEBI" id="CHEBI:59789"/>
    </ligand>
</feature>
<name>A0ABN5B2L4_9GAMM</name>
<dbReference type="EC" id="2.1.1.176" evidence="3"/>
<dbReference type="InterPro" id="IPR029063">
    <property type="entry name" value="SAM-dependent_MTases_sf"/>
</dbReference>
<dbReference type="EMBL" id="CP022132">
    <property type="protein sequence ID" value="ASG67913.1"/>
    <property type="molecule type" value="Genomic_DNA"/>
</dbReference>
<keyword evidence="9 13" id="KW-0694">RNA-binding</keyword>
<accession>A0ABN5B2L4</accession>
<protein>
    <recommendedName>
        <fullName evidence="3">16S rRNA (cytosine(967)-C(5))-methyltransferase</fullName>
        <ecNumber evidence="3">2.1.1.176</ecNumber>
    </recommendedName>
    <alternativeName>
        <fullName evidence="10">16S rRNA m5C967 methyltransferase</fullName>
    </alternativeName>
    <alternativeName>
        <fullName evidence="11">rRNA (cytosine-C(5)-)-methyltransferase RsmB</fullName>
    </alternativeName>
</protein>
<dbReference type="InterPro" id="IPR004573">
    <property type="entry name" value="rRNA_ssu_MeTfrase_B"/>
</dbReference>
<dbReference type="InterPro" id="IPR006027">
    <property type="entry name" value="NusB_RsmB_TIM44"/>
</dbReference>
<evidence type="ECO:0000256" key="2">
    <source>
        <dbReference type="ARBA" id="ARBA00004496"/>
    </source>
</evidence>
<dbReference type="NCBIfam" id="NF008149">
    <property type="entry name" value="PRK10901.1"/>
    <property type="match status" value="1"/>
</dbReference>
<evidence type="ECO:0000256" key="11">
    <source>
        <dbReference type="ARBA" id="ARBA00031088"/>
    </source>
</evidence>
<proteinExistence type="inferred from homology"/>
<evidence type="ECO:0000313" key="15">
    <source>
        <dbReference type="EMBL" id="ASG67913.1"/>
    </source>
</evidence>
<evidence type="ECO:0000256" key="5">
    <source>
        <dbReference type="ARBA" id="ARBA00022552"/>
    </source>
</evidence>
<dbReference type="Pfam" id="PF22458">
    <property type="entry name" value="RsmF-B_ferredox"/>
    <property type="match status" value="1"/>
</dbReference>
<dbReference type="NCBIfam" id="TIGR00563">
    <property type="entry name" value="rsmB"/>
    <property type="match status" value="1"/>
</dbReference>
<dbReference type="Gene3D" id="1.10.940.10">
    <property type="entry name" value="NusB-like"/>
    <property type="match status" value="1"/>
</dbReference>
<dbReference type="Pfam" id="PF01029">
    <property type="entry name" value="NusB"/>
    <property type="match status" value="1"/>
</dbReference>
<evidence type="ECO:0000256" key="6">
    <source>
        <dbReference type="ARBA" id="ARBA00022603"/>
    </source>
</evidence>
<reference evidence="15 16" key="1">
    <citation type="submission" date="2017-06" db="EMBL/GenBank/DDBJ databases">
        <title>Complete genome of Francisella halioticida.</title>
        <authorList>
            <person name="Sjodin A."/>
        </authorList>
    </citation>
    <scope>NUCLEOTIDE SEQUENCE [LARGE SCALE GENOMIC DNA]</scope>
    <source>
        <strain evidence="15 16">DSM 23729</strain>
    </source>
</reference>
<keyword evidence="7 13" id="KW-0808">Transferase</keyword>
<gene>
    <name evidence="15" type="ORF">CDV26_05500</name>
</gene>
<evidence type="ECO:0000256" key="7">
    <source>
        <dbReference type="ARBA" id="ARBA00022679"/>
    </source>
</evidence>
<dbReference type="PANTHER" id="PTHR22807:SF61">
    <property type="entry name" value="NOL1_NOP2_SUN FAMILY PROTEIN _ ANTITERMINATION NUSB DOMAIN-CONTAINING PROTEIN"/>
    <property type="match status" value="1"/>
</dbReference>
<comment type="subcellular location">
    <subcellularLocation>
        <location evidence="2">Cytoplasm</location>
    </subcellularLocation>
</comment>
<comment type="caution">
    <text evidence="13">Lacks conserved residue(s) required for the propagation of feature annotation.</text>
</comment>
<sequence length="427" mass="49271">MNTRAIAAKVILDILDKKYSLLTIEHKLSSLDISDQDKSFVKLLCYEFFRNYFSLEKVLSLYISKKTKQKAKILIMLGILQLFEINQPHYASINETVSACQKLKIVWAKKLVNGVLRKILRNIENLSKEYNNYKKFDMPDWLINMLKQQYPNNYLDIIQASNSKADMFIRLNNSKNSAKALNYFDENSIHYEVQNEVKNSFKLKKPISIENNSFFQKGYFTIQDISAQYAGWIIDPQNEDKILDTCAAPGGKTSHILELAPNANITAIDILDKRLKLLRENLNRISHKNSVKVIKQDLTKKFAGKFNKIILDAPCSALGTIKRNPDIKVLRRLDDVNNITNLQAQILQNIWDNNLENNGYLLYITCSFLKQENQNQIKKFLVQNNSASIIDIDILEGYKSEYGYQILPGIQKGDGFYYCLIKKTSSF</sequence>
<feature type="active site" description="Nucleophile" evidence="13">
    <location>
        <position position="366"/>
    </location>
</feature>
<dbReference type="SUPFAM" id="SSF53335">
    <property type="entry name" value="S-adenosyl-L-methionine-dependent methyltransferases"/>
    <property type="match status" value="1"/>
</dbReference>
<evidence type="ECO:0000256" key="3">
    <source>
        <dbReference type="ARBA" id="ARBA00012140"/>
    </source>
</evidence>
<organism evidence="15 16">
    <name type="scientific">Francisella halioticida</name>
    <dbReference type="NCBI Taxonomy" id="549298"/>
    <lineage>
        <taxon>Bacteria</taxon>
        <taxon>Pseudomonadati</taxon>
        <taxon>Pseudomonadota</taxon>
        <taxon>Gammaproteobacteria</taxon>
        <taxon>Thiotrichales</taxon>
        <taxon>Francisellaceae</taxon>
        <taxon>Francisella</taxon>
    </lineage>
</organism>
<evidence type="ECO:0000259" key="14">
    <source>
        <dbReference type="PROSITE" id="PS51686"/>
    </source>
</evidence>
<evidence type="ECO:0000256" key="9">
    <source>
        <dbReference type="ARBA" id="ARBA00022884"/>
    </source>
</evidence>
<dbReference type="InterPro" id="IPR054728">
    <property type="entry name" value="RsmB-like_ferredoxin"/>
</dbReference>
<evidence type="ECO:0000256" key="1">
    <source>
        <dbReference type="ARBA" id="ARBA00002724"/>
    </source>
</evidence>
<dbReference type="Pfam" id="PF01189">
    <property type="entry name" value="Methyltr_RsmB-F"/>
    <property type="match status" value="1"/>
</dbReference>
<keyword evidence="4" id="KW-0963">Cytoplasm</keyword>
<keyword evidence="16" id="KW-1185">Reference proteome</keyword>
<feature type="domain" description="SAM-dependent MTase RsmB/NOP-type" evidence="14">
    <location>
        <begin position="157"/>
        <end position="424"/>
    </location>
</feature>
<dbReference type="PRINTS" id="PR02008">
    <property type="entry name" value="RCMTFAMILY"/>
</dbReference>
<dbReference type="InterPro" id="IPR001678">
    <property type="entry name" value="MeTrfase_RsmB-F_NOP2_dom"/>
</dbReference>
<keyword evidence="8 13" id="KW-0949">S-adenosyl-L-methionine</keyword>
<dbReference type="PROSITE" id="PS51686">
    <property type="entry name" value="SAM_MT_RSMB_NOP"/>
    <property type="match status" value="1"/>
</dbReference>
<dbReference type="InterPro" id="IPR049560">
    <property type="entry name" value="MeTrfase_RsmB-F_NOP2_cat"/>
</dbReference>
<feature type="binding site" evidence="13">
    <location>
        <position position="312"/>
    </location>
    <ligand>
        <name>S-adenosyl-L-methionine</name>
        <dbReference type="ChEBI" id="CHEBI:59789"/>
    </ligand>
</feature>
<evidence type="ECO:0000256" key="8">
    <source>
        <dbReference type="ARBA" id="ARBA00022691"/>
    </source>
</evidence>
<evidence type="ECO:0000313" key="16">
    <source>
        <dbReference type="Proteomes" id="UP000249910"/>
    </source>
</evidence>
<dbReference type="Gene3D" id="3.40.50.150">
    <property type="entry name" value="Vaccinia Virus protein VP39"/>
    <property type="match status" value="1"/>
</dbReference>
<evidence type="ECO:0000256" key="13">
    <source>
        <dbReference type="PROSITE-ProRule" id="PRU01023"/>
    </source>
</evidence>
<evidence type="ECO:0000256" key="10">
    <source>
        <dbReference type="ARBA" id="ARBA00030399"/>
    </source>
</evidence>
<dbReference type="InterPro" id="IPR035926">
    <property type="entry name" value="NusB-like_sf"/>
</dbReference>
<keyword evidence="6 13" id="KW-0489">Methyltransferase</keyword>
<dbReference type="SUPFAM" id="SSF48013">
    <property type="entry name" value="NusB-like"/>
    <property type="match status" value="1"/>
</dbReference>